<organism evidence="1 2">
    <name type="scientific">Vicia faba</name>
    <name type="common">Broad bean</name>
    <name type="synonym">Faba vulgaris</name>
    <dbReference type="NCBI Taxonomy" id="3906"/>
    <lineage>
        <taxon>Eukaryota</taxon>
        <taxon>Viridiplantae</taxon>
        <taxon>Streptophyta</taxon>
        <taxon>Embryophyta</taxon>
        <taxon>Tracheophyta</taxon>
        <taxon>Spermatophyta</taxon>
        <taxon>Magnoliopsida</taxon>
        <taxon>eudicotyledons</taxon>
        <taxon>Gunneridae</taxon>
        <taxon>Pentapetalae</taxon>
        <taxon>rosids</taxon>
        <taxon>fabids</taxon>
        <taxon>Fabales</taxon>
        <taxon>Fabaceae</taxon>
        <taxon>Papilionoideae</taxon>
        <taxon>50 kb inversion clade</taxon>
        <taxon>NPAAA clade</taxon>
        <taxon>Hologalegina</taxon>
        <taxon>IRL clade</taxon>
        <taxon>Fabeae</taxon>
        <taxon>Vicia</taxon>
    </lineage>
</organism>
<reference evidence="1 2" key="1">
    <citation type="submission" date="2023-01" db="EMBL/GenBank/DDBJ databases">
        <authorList>
            <person name="Kreplak J."/>
        </authorList>
    </citation>
    <scope>NUCLEOTIDE SEQUENCE [LARGE SCALE GENOMIC DNA]</scope>
</reference>
<proteinExistence type="predicted"/>
<gene>
    <name evidence="1" type="ORF">VFH_III118400</name>
</gene>
<name>A0AAV1A0M2_VICFA</name>
<sequence length="118" mass="13692">MFSIFVHQLFVKIPLTLIYVNSTLLQELETFLAENLHCNITEFRIAWSWFGLYIIKSSSPFNALLKSQQTVEVLGNGSYDQMLITKESDYENVVLSLNLQTSDIMPTFPQWFLMYVAL</sequence>
<evidence type="ECO:0000313" key="1">
    <source>
        <dbReference type="EMBL" id="CAI8604130.1"/>
    </source>
</evidence>
<dbReference type="Proteomes" id="UP001157006">
    <property type="component" value="Chromosome 3"/>
</dbReference>
<dbReference type="AlphaFoldDB" id="A0AAV1A0M2"/>
<dbReference type="EMBL" id="OX451738">
    <property type="protein sequence ID" value="CAI8604130.1"/>
    <property type="molecule type" value="Genomic_DNA"/>
</dbReference>
<keyword evidence="2" id="KW-1185">Reference proteome</keyword>
<protein>
    <submittedName>
        <fullName evidence="1">Uncharacterized protein</fullName>
    </submittedName>
</protein>
<accession>A0AAV1A0M2</accession>
<evidence type="ECO:0000313" key="2">
    <source>
        <dbReference type="Proteomes" id="UP001157006"/>
    </source>
</evidence>